<feature type="transmembrane region" description="Helical" evidence="2">
    <location>
        <begin position="107"/>
        <end position="124"/>
    </location>
</feature>
<keyword evidence="2" id="KW-1133">Transmembrane helix</keyword>
<proteinExistence type="predicted"/>
<dbReference type="PANTHER" id="PTHR34965">
    <property type="entry name" value="OS07G0118300 PROTEIN"/>
    <property type="match status" value="1"/>
</dbReference>
<feature type="transmembrane region" description="Helical" evidence="2">
    <location>
        <begin position="78"/>
        <end position="95"/>
    </location>
</feature>
<gene>
    <name evidence="3" type="ORF">Ccrd_004556</name>
</gene>
<evidence type="ECO:0000313" key="4">
    <source>
        <dbReference type="Proteomes" id="UP000243975"/>
    </source>
</evidence>
<dbReference type="Proteomes" id="UP000243975">
    <property type="component" value="Unassembled WGS sequence"/>
</dbReference>
<evidence type="ECO:0000256" key="2">
    <source>
        <dbReference type="SAM" id="Phobius"/>
    </source>
</evidence>
<feature type="transmembrane region" description="Helical" evidence="2">
    <location>
        <begin position="144"/>
        <end position="167"/>
    </location>
</feature>
<dbReference type="STRING" id="59895.A0A103XMF8"/>
<reference evidence="3 4" key="1">
    <citation type="journal article" date="2016" name="Sci. Rep.">
        <title>The genome sequence of the outbreeding globe artichoke constructed de novo incorporating a phase-aware low-pass sequencing strategy of F1 progeny.</title>
        <authorList>
            <person name="Scaglione D."/>
            <person name="Reyes-Chin-Wo S."/>
            <person name="Acquadro A."/>
            <person name="Froenicke L."/>
            <person name="Portis E."/>
            <person name="Beitel C."/>
            <person name="Tirone M."/>
            <person name="Mauro R."/>
            <person name="Lo Monaco A."/>
            <person name="Mauromicale G."/>
            <person name="Faccioli P."/>
            <person name="Cattivelli L."/>
            <person name="Rieseberg L."/>
            <person name="Michelmore R."/>
            <person name="Lanteri S."/>
        </authorList>
    </citation>
    <scope>NUCLEOTIDE SEQUENCE [LARGE SCALE GENOMIC DNA]</scope>
    <source>
        <strain evidence="3">2C</strain>
    </source>
</reference>
<dbReference type="AlphaFoldDB" id="A0A103XMF8"/>
<dbReference type="Gramene" id="KVH93383">
    <property type="protein sequence ID" value="KVH93383"/>
    <property type="gene ID" value="Ccrd_004556"/>
</dbReference>
<name>A0A103XMF8_CYNCS</name>
<dbReference type="EMBL" id="LEKV01004774">
    <property type="protein sequence ID" value="KVH93383.1"/>
    <property type="molecule type" value="Genomic_DNA"/>
</dbReference>
<dbReference type="OrthoDB" id="206313at2759"/>
<organism evidence="3 4">
    <name type="scientific">Cynara cardunculus var. scolymus</name>
    <name type="common">Globe artichoke</name>
    <name type="synonym">Cynara scolymus</name>
    <dbReference type="NCBI Taxonomy" id="59895"/>
    <lineage>
        <taxon>Eukaryota</taxon>
        <taxon>Viridiplantae</taxon>
        <taxon>Streptophyta</taxon>
        <taxon>Embryophyta</taxon>
        <taxon>Tracheophyta</taxon>
        <taxon>Spermatophyta</taxon>
        <taxon>Magnoliopsida</taxon>
        <taxon>eudicotyledons</taxon>
        <taxon>Gunneridae</taxon>
        <taxon>Pentapetalae</taxon>
        <taxon>asterids</taxon>
        <taxon>campanulids</taxon>
        <taxon>Asterales</taxon>
        <taxon>Asteraceae</taxon>
        <taxon>Carduoideae</taxon>
        <taxon>Cardueae</taxon>
        <taxon>Carduinae</taxon>
        <taxon>Cynara</taxon>
    </lineage>
</organism>
<dbReference type="OMA" id="QVLEYWA"/>
<feature type="transmembrane region" description="Helical" evidence="2">
    <location>
        <begin position="45"/>
        <end position="66"/>
    </location>
</feature>
<keyword evidence="2" id="KW-0472">Membrane</keyword>
<evidence type="ECO:0000256" key="1">
    <source>
        <dbReference type="SAM" id="MobiDB-lite"/>
    </source>
</evidence>
<feature type="region of interest" description="Disordered" evidence="1">
    <location>
        <begin position="1"/>
        <end position="30"/>
    </location>
</feature>
<sequence>MARDIEKGDASQPLANTATTSSSNTTGNNTRIRAKPDPILATCRCFSLVTVLASILCIVVNVISAVRSFRNVSDIFDGIFRCYAVGIAIFVIVAETEWSFIIKFWKVLEYWAGRGMLQIFVAVMTRAYPEVYGERHEVLLLRDIASYTLLSCGLIYVISGVLCIGFLKRARQNKAITTQQAIKDLEDLERRRAELEALLIVDNP</sequence>
<feature type="compositionally biased region" description="Low complexity" evidence="1">
    <location>
        <begin position="15"/>
        <end position="30"/>
    </location>
</feature>
<protein>
    <submittedName>
        <fullName evidence="3">Golgi apparatus membrane protein TVP15</fullName>
    </submittedName>
</protein>
<evidence type="ECO:0000313" key="3">
    <source>
        <dbReference type="EMBL" id="KVH93383.1"/>
    </source>
</evidence>
<keyword evidence="4" id="KW-1185">Reference proteome</keyword>
<comment type="caution">
    <text evidence="3">The sequence shown here is derived from an EMBL/GenBank/DDBJ whole genome shotgun (WGS) entry which is preliminary data.</text>
</comment>
<keyword evidence="2" id="KW-0812">Transmembrane</keyword>
<accession>A0A103XMF8</accession>
<dbReference type="PANTHER" id="PTHR34965:SF1">
    <property type="entry name" value="OS07G0118300 PROTEIN"/>
    <property type="match status" value="1"/>
</dbReference>